<evidence type="ECO:0000256" key="1">
    <source>
        <dbReference type="ARBA" id="ARBA00005964"/>
    </source>
</evidence>
<evidence type="ECO:0000313" key="5">
    <source>
        <dbReference type="EMBL" id="GGC14050.1"/>
    </source>
</evidence>
<sequence length="248" mass="25567">MVGRVFALALLAILSALAAPALAAPEAVVAEGALRGHVVGRAGVFEGIPYAAAPVGALRWAPPAAALPWKGTRDVSKPGSSCPQSGPAGGRGAIVPSENEDCLFLNVWRPKGTMPGAKLPVIVWFHGGGMVYGAGNMFRAERLVSEGSPVIVVTINYRLGIFGFFAHPGLDQEHPEVGSGNYGILDQQFALRWIARNAAAFGGDPTNVTIAGESGGAQSVCVQLADSDDPGRLFQSDPGHHSDLIPAG</sequence>
<dbReference type="Pfam" id="PF00135">
    <property type="entry name" value="COesterase"/>
    <property type="match status" value="1"/>
</dbReference>
<reference evidence="5" key="1">
    <citation type="journal article" date="2014" name="Int. J. Syst. Evol. Microbiol.">
        <title>Complete genome sequence of Corynebacterium casei LMG S-19264T (=DSM 44701T), isolated from a smear-ripened cheese.</title>
        <authorList>
            <consortium name="US DOE Joint Genome Institute (JGI-PGF)"/>
            <person name="Walter F."/>
            <person name="Albersmeier A."/>
            <person name="Kalinowski J."/>
            <person name="Ruckert C."/>
        </authorList>
    </citation>
    <scope>NUCLEOTIDE SEQUENCE</scope>
    <source>
        <strain evidence="5">CGMCC 1.15095</strain>
    </source>
</reference>
<dbReference type="SUPFAM" id="SSF53474">
    <property type="entry name" value="alpha/beta-Hydrolases"/>
    <property type="match status" value="1"/>
</dbReference>
<name>A0A916TXY0_9SPHN</name>
<feature type="signal peptide" evidence="3">
    <location>
        <begin position="1"/>
        <end position="23"/>
    </location>
</feature>
<dbReference type="PANTHER" id="PTHR11559">
    <property type="entry name" value="CARBOXYLESTERASE"/>
    <property type="match status" value="1"/>
</dbReference>
<evidence type="ECO:0000313" key="6">
    <source>
        <dbReference type="Proteomes" id="UP000608154"/>
    </source>
</evidence>
<evidence type="ECO:0000256" key="3">
    <source>
        <dbReference type="RuleBase" id="RU361235"/>
    </source>
</evidence>
<dbReference type="EMBL" id="BMHK01000040">
    <property type="protein sequence ID" value="GGC14050.1"/>
    <property type="molecule type" value="Genomic_DNA"/>
</dbReference>
<feature type="domain" description="Carboxylesterase type B" evidence="4">
    <location>
        <begin position="27"/>
        <end position="229"/>
    </location>
</feature>
<proteinExistence type="inferred from homology"/>
<comment type="caution">
    <text evidence="5">The sequence shown here is derived from an EMBL/GenBank/DDBJ whole genome shotgun (WGS) entry which is preliminary data.</text>
</comment>
<dbReference type="EC" id="3.1.1.-" evidence="3"/>
<keyword evidence="6" id="KW-1185">Reference proteome</keyword>
<dbReference type="PROSITE" id="PS00122">
    <property type="entry name" value="CARBOXYLESTERASE_B_1"/>
    <property type="match status" value="1"/>
</dbReference>
<organism evidence="5 6">
    <name type="scientific">Novosphingobium endophyticum</name>
    <dbReference type="NCBI Taxonomy" id="1955250"/>
    <lineage>
        <taxon>Bacteria</taxon>
        <taxon>Pseudomonadati</taxon>
        <taxon>Pseudomonadota</taxon>
        <taxon>Alphaproteobacteria</taxon>
        <taxon>Sphingomonadales</taxon>
        <taxon>Sphingomonadaceae</taxon>
        <taxon>Novosphingobium</taxon>
    </lineage>
</organism>
<dbReference type="PROSITE" id="PS00941">
    <property type="entry name" value="CARBOXYLESTERASE_B_2"/>
    <property type="match status" value="1"/>
</dbReference>
<dbReference type="InterPro" id="IPR029058">
    <property type="entry name" value="AB_hydrolase_fold"/>
</dbReference>
<dbReference type="InterPro" id="IPR002018">
    <property type="entry name" value="CarbesteraseB"/>
</dbReference>
<reference evidence="5" key="2">
    <citation type="submission" date="2020-09" db="EMBL/GenBank/DDBJ databases">
        <authorList>
            <person name="Sun Q."/>
            <person name="Zhou Y."/>
        </authorList>
    </citation>
    <scope>NUCLEOTIDE SEQUENCE</scope>
    <source>
        <strain evidence="5">CGMCC 1.15095</strain>
    </source>
</reference>
<dbReference type="InterPro" id="IPR019819">
    <property type="entry name" value="Carboxylesterase_B_CS"/>
</dbReference>
<comment type="similarity">
    <text evidence="1 3">Belongs to the type-B carboxylesterase/lipase family.</text>
</comment>
<evidence type="ECO:0000259" key="4">
    <source>
        <dbReference type="Pfam" id="PF00135"/>
    </source>
</evidence>
<accession>A0A916TXY0</accession>
<dbReference type="InterPro" id="IPR050309">
    <property type="entry name" value="Type-B_Carboxylest/Lipase"/>
</dbReference>
<protein>
    <recommendedName>
        <fullName evidence="3">Carboxylic ester hydrolase</fullName>
        <ecNumber evidence="3">3.1.1.-</ecNumber>
    </recommendedName>
</protein>
<dbReference type="Gene3D" id="3.40.50.1820">
    <property type="entry name" value="alpha/beta hydrolase"/>
    <property type="match status" value="1"/>
</dbReference>
<dbReference type="InterPro" id="IPR019826">
    <property type="entry name" value="Carboxylesterase_B_AS"/>
</dbReference>
<gene>
    <name evidence="5" type="ORF">GCM10011494_36080</name>
</gene>
<keyword evidence="3" id="KW-0732">Signal</keyword>
<feature type="chain" id="PRO_5038157466" description="Carboxylic ester hydrolase" evidence="3">
    <location>
        <begin position="24"/>
        <end position="248"/>
    </location>
</feature>
<keyword evidence="2 3" id="KW-0378">Hydrolase</keyword>
<dbReference type="GO" id="GO:0016787">
    <property type="term" value="F:hydrolase activity"/>
    <property type="evidence" value="ECO:0007669"/>
    <property type="project" value="UniProtKB-KW"/>
</dbReference>
<dbReference type="Proteomes" id="UP000608154">
    <property type="component" value="Unassembled WGS sequence"/>
</dbReference>
<evidence type="ECO:0000256" key="2">
    <source>
        <dbReference type="ARBA" id="ARBA00022801"/>
    </source>
</evidence>
<dbReference type="AlphaFoldDB" id="A0A916TXY0"/>
<dbReference type="RefSeq" id="WP_188772955.1">
    <property type="nucleotide sequence ID" value="NZ_BMHK01000040.1"/>
</dbReference>